<name>A0AAW0Y115_CHEQU</name>
<dbReference type="GO" id="GO:0015012">
    <property type="term" value="P:heparan sulfate proteoglycan biosynthetic process"/>
    <property type="evidence" value="ECO:0007669"/>
    <property type="project" value="TreeGrafter"/>
</dbReference>
<evidence type="ECO:0000256" key="4">
    <source>
        <dbReference type="ARBA" id="ARBA00022989"/>
    </source>
</evidence>
<dbReference type="GO" id="GO:0000139">
    <property type="term" value="C:Golgi membrane"/>
    <property type="evidence" value="ECO:0007669"/>
    <property type="project" value="UniProtKB-SubCell"/>
</dbReference>
<keyword evidence="2" id="KW-0812">Transmembrane</keyword>
<sequence>VFRSFGGALGPNSDITVVTRWSGGVTGDGKVAGEDTVQYPLLVLSDPTSALAAAEKITLEPGEQVISHIFDLQKPLLPGSWMIRVVIDNVVIASHTFLILPLQFMQGRQISVKEARMLHRGPSKPYADADLSDISLHLNLGHGNSSAQEVSATHSHLYGPQLLKWIDELVARFYTVQDSCYIASQHVPECVRSFLDPCAKTTWSSWSPDPKSHLGEVNKNTGRITDPYRSGSGEFR</sequence>
<proteinExistence type="predicted"/>
<feature type="non-terminal residue" evidence="6">
    <location>
        <position position="1"/>
    </location>
</feature>
<dbReference type="InterPro" id="IPR043538">
    <property type="entry name" value="XYLT"/>
</dbReference>
<evidence type="ECO:0000256" key="1">
    <source>
        <dbReference type="ARBA" id="ARBA00004323"/>
    </source>
</evidence>
<accession>A0AAW0Y115</accession>
<reference evidence="6 7" key="1">
    <citation type="journal article" date="2024" name="BMC Genomics">
        <title>Genome assembly of redclaw crayfish (Cherax quadricarinatus) provides insights into its immune adaptation and hypoxia tolerance.</title>
        <authorList>
            <person name="Liu Z."/>
            <person name="Zheng J."/>
            <person name="Li H."/>
            <person name="Fang K."/>
            <person name="Wang S."/>
            <person name="He J."/>
            <person name="Zhou D."/>
            <person name="Weng S."/>
            <person name="Chi M."/>
            <person name="Gu Z."/>
            <person name="He J."/>
            <person name="Li F."/>
            <person name="Wang M."/>
        </authorList>
    </citation>
    <scope>NUCLEOTIDE SEQUENCE [LARGE SCALE GENOMIC DNA]</scope>
    <source>
        <strain evidence="6">ZL_2023a</strain>
    </source>
</reference>
<evidence type="ECO:0000313" key="6">
    <source>
        <dbReference type="EMBL" id="KAK8750508.1"/>
    </source>
</evidence>
<evidence type="ECO:0000313" key="7">
    <source>
        <dbReference type="Proteomes" id="UP001445076"/>
    </source>
</evidence>
<dbReference type="PANTHER" id="PTHR46025:SF3">
    <property type="entry name" value="XYLOSYLTRANSFERASE OXT"/>
    <property type="match status" value="1"/>
</dbReference>
<dbReference type="GO" id="GO:0050650">
    <property type="term" value="P:chondroitin sulfate proteoglycan biosynthetic process"/>
    <property type="evidence" value="ECO:0007669"/>
    <property type="project" value="TreeGrafter"/>
</dbReference>
<gene>
    <name evidence="6" type="ORF">OTU49_014873</name>
</gene>
<organism evidence="6 7">
    <name type="scientific">Cherax quadricarinatus</name>
    <name type="common">Australian red claw crayfish</name>
    <dbReference type="NCBI Taxonomy" id="27406"/>
    <lineage>
        <taxon>Eukaryota</taxon>
        <taxon>Metazoa</taxon>
        <taxon>Ecdysozoa</taxon>
        <taxon>Arthropoda</taxon>
        <taxon>Crustacea</taxon>
        <taxon>Multicrustacea</taxon>
        <taxon>Malacostraca</taxon>
        <taxon>Eumalacostraca</taxon>
        <taxon>Eucarida</taxon>
        <taxon>Decapoda</taxon>
        <taxon>Pleocyemata</taxon>
        <taxon>Astacidea</taxon>
        <taxon>Parastacoidea</taxon>
        <taxon>Parastacidae</taxon>
        <taxon>Cherax</taxon>
    </lineage>
</organism>
<dbReference type="PANTHER" id="PTHR46025">
    <property type="entry name" value="XYLOSYLTRANSFERASE OXT"/>
    <property type="match status" value="1"/>
</dbReference>
<dbReference type="AlphaFoldDB" id="A0AAW0Y115"/>
<evidence type="ECO:0000256" key="5">
    <source>
        <dbReference type="SAM" id="MobiDB-lite"/>
    </source>
</evidence>
<dbReference type="EMBL" id="JARKIK010000007">
    <property type="protein sequence ID" value="KAK8750508.1"/>
    <property type="molecule type" value="Genomic_DNA"/>
</dbReference>
<evidence type="ECO:0000256" key="2">
    <source>
        <dbReference type="ARBA" id="ARBA00022692"/>
    </source>
</evidence>
<dbReference type="GO" id="GO:0030158">
    <property type="term" value="F:protein xylosyltransferase activity"/>
    <property type="evidence" value="ECO:0007669"/>
    <property type="project" value="InterPro"/>
</dbReference>
<evidence type="ECO:0000256" key="3">
    <source>
        <dbReference type="ARBA" id="ARBA00022968"/>
    </source>
</evidence>
<comment type="subcellular location">
    <subcellularLocation>
        <location evidence="1">Golgi apparatus membrane</location>
        <topology evidence="1">Single-pass type II membrane protein</topology>
    </subcellularLocation>
</comment>
<keyword evidence="7" id="KW-1185">Reference proteome</keyword>
<keyword evidence="3" id="KW-0735">Signal-anchor</keyword>
<dbReference type="Proteomes" id="UP001445076">
    <property type="component" value="Unassembled WGS sequence"/>
</dbReference>
<comment type="caution">
    <text evidence="6">The sequence shown here is derived from an EMBL/GenBank/DDBJ whole genome shotgun (WGS) entry which is preliminary data.</text>
</comment>
<keyword evidence="4" id="KW-1133">Transmembrane helix</keyword>
<keyword evidence="4" id="KW-0472">Membrane</keyword>
<feature type="region of interest" description="Disordered" evidence="5">
    <location>
        <begin position="209"/>
        <end position="236"/>
    </location>
</feature>
<protein>
    <submittedName>
        <fullName evidence="6">Uncharacterized protein</fullName>
    </submittedName>
</protein>